<protein>
    <submittedName>
        <fullName evidence="1">Uncharacterized protein</fullName>
    </submittedName>
</protein>
<dbReference type="AlphaFoldDB" id="A0A0H2RC34"/>
<organism evidence="1 2">
    <name type="scientific">Schizopora paradoxa</name>
    <dbReference type="NCBI Taxonomy" id="27342"/>
    <lineage>
        <taxon>Eukaryota</taxon>
        <taxon>Fungi</taxon>
        <taxon>Dikarya</taxon>
        <taxon>Basidiomycota</taxon>
        <taxon>Agaricomycotina</taxon>
        <taxon>Agaricomycetes</taxon>
        <taxon>Hymenochaetales</taxon>
        <taxon>Schizoporaceae</taxon>
        <taxon>Schizopora</taxon>
    </lineage>
</organism>
<reference evidence="1 2" key="1">
    <citation type="submission" date="2015-04" db="EMBL/GenBank/DDBJ databases">
        <title>Complete genome sequence of Schizopora paradoxa KUC8140, a cosmopolitan wood degrader in East Asia.</title>
        <authorList>
            <consortium name="DOE Joint Genome Institute"/>
            <person name="Min B."/>
            <person name="Park H."/>
            <person name="Jang Y."/>
            <person name="Kim J.-J."/>
            <person name="Kim K.H."/>
            <person name="Pangilinan J."/>
            <person name="Lipzen A."/>
            <person name="Riley R."/>
            <person name="Grigoriev I.V."/>
            <person name="Spatafora J.W."/>
            <person name="Choi I.-G."/>
        </authorList>
    </citation>
    <scope>NUCLEOTIDE SEQUENCE [LARGE SCALE GENOMIC DNA]</scope>
    <source>
        <strain evidence="1 2">KUC8140</strain>
    </source>
</reference>
<dbReference type="InParanoid" id="A0A0H2RC34"/>
<evidence type="ECO:0000313" key="2">
    <source>
        <dbReference type="Proteomes" id="UP000053477"/>
    </source>
</evidence>
<keyword evidence="2" id="KW-1185">Reference proteome</keyword>
<sequence length="525" mass="57177">MEDARLPRLPLEVFLCIITVINDSRVSFKHAAYYDSGPDPSNDAVNSLKTLSITHRSLTGPAQRALGSRLSAASLGRISGLLQSPLLGTSTHELSLKLTATVQAVSGHGYDEEMDGEGEHSALPLEPPRRLREIVDLSLELIKRAPSLRSLRVMCPLFASEGDLAETLRFLQGIVENAKALRHLCWTGPEYAEDRERLCIEEIWRSLALARRSLDVLSLRNVELRAANEDGLSEGESELDDGIVRGGLQGLEGTGEEDSNLGLTSLTIMKVGASAFPTPRFSACLARLFGHGTLRTLTLDLTSETSSPTYTAELIRTLGESSLSSSSWSALTHLRLRIGAGPIRTSTSSTTAHLSAFFGASPSLTHLQIWVGRARRMMLSSDSASAHVSGAMRTELSRIFLPTAVASVNTFVPILLSCAAENCLSLTTLHLGFFHIAGPFGAHRWGILDEGISRGLAVGFLQSRTDGMRGGLRELLINMYGDEFDFPCLRRTCAEAGSDCVVEVRREFAYRLKCDVLFRAFRCDK</sequence>
<dbReference type="Proteomes" id="UP000053477">
    <property type="component" value="Unassembled WGS sequence"/>
</dbReference>
<proteinExistence type="predicted"/>
<accession>A0A0H2RC34</accession>
<evidence type="ECO:0000313" key="1">
    <source>
        <dbReference type="EMBL" id="KLO09379.1"/>
    </source>
</evidence>
<gene>
    <name evidence="1" type="ORF">SCHPADRAFT_566958</name>
</gene>
<dbReference type="EMBL" id="KQ086057">
    <property type="protein sequence ID" value="KLO09379.1"/>
    <property type="molecule type" value="Genomic_DNA"/>
</dbReference>
<name>A0A0H2RC34_9AGAM</name>